<gene>
    <name evidence="1" type="ORF">ROA7745_04555</name>
</gene>
<evidence type="ECO:0000313" key="2">
    <source>
        <dbReference type="Proteomes" id="UP000193224"/>
    </source>
</evidence>
<dbReference type="EMBL" id="FWXB01000037">
    <property type="protein sequence ID" value="SMC14685.1"/>
    <property type="molecule type" value="Genomic_DNA"/>
</dbReference>
<sequence length="66" mass="7546">MLQVWKIEVPTEANDIPSVHGWALAHSADEAKSLSGFENAIIQQKPEHLWIARERVIWEQRAAVSR</sequence>
<keyword evidence="2" id="KW-1185">Reference proteome</keyword>
<name>A0A1X7BYT2_9RHOB</name>
<accession>A0A1X7BYT2</accession>
<dbReference type="OrthoDB" id="9872177at2"/>
<dbReference type="RefSeq" id="WP_139836561.1">
    <property type="nucleotide sequence ID" value="NZ_FWXB01000037.1"/>
</dbReference>
<reference evidence="1 2" key="1">
    <citation type="submission" date="2017-03" db="EMBL/GenBank/DDBJ databases">
        <authorList>
            <person name="Afonso C.L."/>
            <person name="Miller P.J."/>
            <person name="Scott M.A."/>
            <person name="Spackman E."/>
            <person name="Goraichik I."/>
            <person name="Dimitrov K.M."/>
            <person name="Suarez D.L."/>
            <person name="Swayne D.E."/>
        </authorList>
    </citation>
    <scope>NUCLEOTIDE SEQUENCE [LARGE SCALE GENOMIC DNA]</scope>
    <source>
        <strain evidence="1 2">CECT 7745</strain>
    </source>
</reference>
<dbReference type="AlphaFoldDB" id="A0A1X7BYT2"/>
<protein>
    <submittedName>
        <fullName evidence="1">Uncharacterized protein</fullName>
    </submittedName>
</protein>
<dbReference type="Proteomes" id="UP000193224">
    <property type="component" value="Unassembled WGS sequence"/>
</dbReference>
<evidence type="ECO:0000313" key="1">
    <source>
        <dbReference type="EMBL" id="SMC14685.1"/>
    </source>
</evidence>
<organism evidence="1 2">
    <name type="scientific">Roseovarius aestuarii</name>
    <dbReference type="NCBI Taxonomy" id="475083"/>
    <lineage>
        <taxon>Bacteria</taxon>
        <taxon>Pseudomonadati</taxon>
        <taxon>Pseudomonadota</taxon>
        <taxon>Alphaproteobacteria</taxon>
        <taxon>Rhodobacterales</taxon>
        <taxon>Roseobacteraceae</taxon>
        <taxon>Roseovarius</taxon>
    </lineage>
</organism>
<proteinExistence type="predicted"/>